<dbReference type="GO" id="GO:0055085">
    <property type="term" value="P:transmembrane transport"/>
    <property type="evidence" value="ECO:0007669"/>
    <property type="project" value="UniProtKB-ARBA"/>
</dbReference>
<comment type="similarity">
    <text evidence="1">Belongs to the ABC transporter superfamily.</text>
</comment>
<evidence type="ECO:0000259" key="5">
    <source>
        <dbReference type="PROSITE" id="PS50893"/>
    </source>
</evidence>
<gene>
    <name evidence="6" type="ordered locus">Mtc_1814</name>
</gene>
<dbReference type="InterPro" id="IPR003439">
    <property type="entry name" value="ABC_transporter-like_ATP-bd"/>
</dbReference>
<dbReference type="GO" id="GO:0005524">
    <property type="term" value="F:ATP binding"/>
    <property type="evidence" value="ECO:0007669"/>
    <property type="project" value="UniProtKB-KW"/>
</dbReference>
<dbReference type="GeneID" id="11971960"/>
<protein>
    <submittedName>
        <fullName evidence="6">ATPase components of various ABC-type transport system</fullName>
    </submittedName>
</protein>
<keyword evidence="2" id="KW-0813">Transport</keyword>
<dbReference type="AlphaFoldDB" id="H8IAQ2"/>
<evidence type="ECO:0000313" key="7">
    <source>
        <dbReference type="Proteomes" id="UP000005233"/>
    </source>
</evidence>
<dbReference type="InterPro" id="IPR050319">
    <property type="entry name" value="ABC_transp_ATP-bind"/>
</dbReference>
<dbReference type="Gene3D" id="3.40.50.300">
    <property type="entry name" value="P-loop containing nucleotide triphosphate hydrolases"/>
    <property type="match status" value="1"/>
</dbReference>
<dbReference type="InterPro" id="IPR027417">
    <property type="entry name" value="P-loop_NTPase"/>
</dbReference>
<dbReference type="InterPro" id="IPR003593">
    <property type="entry name" value="AAA+_ATPase"/>
</dbReference>
<keyword evidence="7" id="KW-1185">Reference proteome</keyword>
<evidence type="ECO:0000256" key="4">
    <source>
        <dbReference type="ARBA" id="ARBA00022840"/>
    </source>
</evidence>
<keyword evidence="3" id="KW-0547">Nucleotide-binding</keyword>
<dbReference type="GO" id="GO:0016887">
    <property type="term" value="F:ATP hydrolysis activity"/>
    <property type="evidence" value="ECO:0007669"/>
    <property type="project" value="InterPro"/>
</dbReference>
<dbReference type="KEGG" id="mez:Mtc_1814"/>
<dbReference type="PANTHER" id="PTHR43776:SF7">
    <property type="entry name" value="D,D-DIPEPTIDE TRANSPORT ATP-BINDING PROTEIN DDPF-RELATED"/>
    <property type="match status" value="1"/>
</dbReference>
<organism evidence="6 7">
    <name type="scientific">Methanocella conradii (strain DSM 24694 / JCM 17849 / CGMCC 1.5162 / HZ254)</name>
    <dbReference type="NCBI Taxonomy" id="1041930"/>
    <lineage>
        <taxon>Archaea</taxon>
        <taxon>Methanobacteriati</taxon>
        <taxon>Methanobacteriota</taxon>
        <taxon>Stenosarchaea group</taxon>
        <taxon>Methanomicrobia</taxon>
        <taxon>Methanocellales</taxon>
        <taxon>Methanocellaceae</taxon>
        <taxon>Methanocella</taxon>
    </lineage>
</organism>
<evidence type="ECO:0000313" key="6">
    <source>
        <dbReference type="EMBL" id="AFD00557.1"/>
    </source>
</evidence>
<feature type="domain" description="ABC transporter" evidence="5">
    <location>
        <begin position="5"/>
        <end position="247"/>
    </location>
</feature>
<name>H8IAQ2_METCZ</name>
<dbReference type="OrthoDB" id="18209at2157"/>
<dbReference type="CDD" id="cd03257">
    <property type="entry name" value="ABC_NikE_OppD_transporters"/>
    <property type="match status" value="1"/>
</dbReference>
<accession>H8IAQ2</accession>
<keyword evidence="4" id="KW-0067">ATP-binding</keyword>
<dbReference type="Proteomes" id="UP000005233">
    <property type="component" value="Chromosome"/>
</dbReference>
<dbReference type="EMBL" id="CP003243">
    <property type="protein sequence ID" value="AFD00557.1"/>
    <property type="molecule type" value="Genomic_DNA"/>
</dbReference>
<reference evidence="6 7" key="1">
    <citation type="journal article" date="2012" name="J. Bacteriol.">
        <title>Complete genome sequence of a thermophilic methanogen, Methanocella conradii HZ254, isolated from Chinese rice field soil.</title>
        <authorList>
            <person name="Lu Z."/>
            <person name="Lu Y."/>
        </authorList>
    </citation>
    <scope>NUCLEOTIDE SEQUENCE [LARGE SCALE GENOMIC DNA]</scope>
    <source>
        <strain evidence="7">DSM 24694 / JCM 17849 / CGMCC 1.5162 / HZ254</strain>
    </source>
</reference>
<evidence type="ECO:0000256" key="1">
    <source>
        <dbReference type="ARBA" id="ARBA00005417"/>
    </source>
</evidence>
<sequence>MLELVKVSKLFRTGFLGRNMKIAVDEASLRLERGEILGLIGESGCGKSTLARIALKLLPPTSGRIFIDGVDVTDMPEKQFREYRKRIQIIFQHPESALDPHYTLMDSINESFNRLAIPKLERAAVLEKLADEVSLPLDILDRYPSQVSGGEIQRAVLTRVLAFKPEYLVLDEPTSMLDVSVQAHILQLLKKKAKRDNMGLLFISHDLEVVRAMCDRVMVMKAGRIIEEGRVDHIFDRPETQYMRMFIANI</sequence>
<dbReference type="RefSeq" id="WP_014406388.1">
    <property type="nucleotide sequence ID" value="NC_017034.1"/>
</dbReference>
<dbReference type="PANTHER" id="PTHR43776">
    <property type="entry name" value="TRANSPORT ATP-BINDING PROTEIN"/>
    <property type="match status" value="1"/>
</dbReference>
<evidence type="ECO:0000256" key="3">
    <source>
        <dbReference type="ARBA" id="ARBA00022741"/>
    </source>
</evidence>
<dbReference type="HOGENOM" id="CLU_000604_1_23_2"/>
<evidence type="ECO:0000256" key="2">
    <source>
        <dbReference type="ARBA" id="ARBA00022448"/>
    </source>
</evidence>
<dbReference type="STRING" id="1041930.Mtc_1814"/>
<dbReference type="SUPFAM" id="SSF52540">
    <property type="entry name" value="P-loop containing nucleoside triphosphate hydrolases"/>
    <property type="match status" value="1"/>
</dbReference>
<dbReference type="PROSITE" id="PS50893">
    <property type="entry name" value="ABC_TRANSPORTER_2"/>
    <property type="match status" value="1"/>
</dbReference>
<proteinExistence type="inferred from homology"/>
<dbReference type="SMART" id="SM00382">
    <property type="entry name" value="AAA"/>
    <property type="match status" value="1"/>
</dbReference>
<dbReference type="eggNOG" id="arCOG00184">
    <property type="taxonomic scope" value="Archaea"/>
</dbReference>
<dbReference type="Pfam" id="PF00005">
    <property type="entry name" value="ABC_tran"/>
    <property type="match status" value="1"/>
</dbReference>